<evidence type="ECO:0000313" key="1">
    <source>
        <dbReference type="EMBL" id="SMX34822.1"/>
    </source>
</evidence>
<accession>A0A238JYA3</accession>
<dbReference type="AlphaFoldDB" id="A0A238JYA3"/>
<gene>
    <name evidence="1" type="ORF">COL8621_01506</name>
</gene>
<keyword evidence="2" id="KW-1185">Reference proteome</keyword>
<name>A0A238JYA3_9RHOB</name>
<dbReference type="RefSeq" id="WP_268875509.1">
    <property type="nucleotide sequence ID" value="NZ_FXYE01000001.1"/>
</dbReference>
<sequence length="44" mass="4904">MSDEHNLIETKELSSFGPAFWVCMNMTVGGARVPLMSHQHKQSA</sequence>
<proteinExistence type="predicted"/>
<evidence type="ECO:0000313" key="2">
    <source>
        <dbReference type="Proteomes" id="UP000202922"/>
    </source>
</evidence>
<dbReference type="Proteomes" id="UP000202922">
    <property type="component" value="Unassembled WGS sequence"/>
</dbReference>
<dbReference type="EMBL" id="FXYE01000001">
    <property type="protein sequence ID" value="SMX34822.1"/>
    <property type="molecule type" value="Genomic_DNA"/>
</dbReference>
<organism evidence="1 2">
    <name type="scientific">Actibacterium lipolyticum</name>
    <dbReference type="NCBI Taxonomy" id="1524263"/>
    <lineage>
        <taxon>Bacteria</taxon>
        <taxon>Pseudomonadati</taxon>
        <taxon>Pseudomonadota</taxon>
        <taxon>Alphaproteobacteria</taxon>
        <taxon>Rhodobacterales</taxon>
        <taxon>Roseobacteraceae</taxon>
        <taxon>Actibacterium</taxon>
    </lineage>
</organism>
<protein>
    <submittedName>
        <fullName evidence="1">Uncharacterized protein</fullName>
    </submittedName>
</protein>
<reference evidence="2" key="1">
    <citation type="submission" date="2017-05" db="EMBL/GenBank/DDBJ databases">
        <authorList>
            <person name="Rodrigo-Torres L."/>
            <person name="Arahal R. D."/>
            <person name="Lucena T."/>
        </authorList>
    </citation>
    <scope>NUCLEOTIDE SEQUENCE [LARGE SCALE GENOMIC DNA]</scope>
    <source>
        <strain evidence="2">CECT 8621</strain>
    </source>
</reference>